<organism evidence="1 2">
    <name type="scientific">Rossellomorea oryzaecorticis</name>
    <dbReference type="NCBI Taxonomy" id="1396505"/>
    <lineage>
        <taxon>Bacteria</taxon>
        <taxon>Bacillati</taxon>
        <taxon>Bacillota</taxon>
        <taxon>Bacilli</taxon>
        <taxon>Bacillales</taxon>
        <taxon>Bacillaceae</taxon>
        <taxon>Rossellomorea</taxon>
    </lineage>
</organism>
<evidence type="ECO:0000313" key="2">
    <source>
        <dbReference type="Proteomes" id="UP001389717"/>
    </source>
</evidence>
<keyword evidence="2" id="KW-1185">Reference proteome</keyword>
<comment type="caution">
    <text evidence="1">The sequence shown here is derived from an EMBL/GenBank/DDBJ whole genome shotgun (WGS) entry which is preliminary data.</text>
</comment>
<dbReference type="RefSeq" id="WP_341981831.1">
    <property type="nucleotide sequence ID" value="NZ_JBBYAF010000009.1"/>
</dbReference>
<evidence type="ECO:0000313" key="1">
    <source>
        <dbReference type="EMBL" id="MEL3971962.1"/>
    </source>
</evidence>
<protein>
    <recommendedName>
        <fullName evidence="3">ABC transporter Uup C-terminal domain-containing protein</fullName>
    </recommendedName>
</protein>
<evidence type="ECO:0008006" key="3">
    <source>
        <dbReference type="Google" id="ProtNLM"/>
    </source>
</evidence>
<reference evidence="1 2" key="1">
    <citation type="submission" date="2024-04" db="EMBL/GenBank/DDBJ databases">
        <title>Bacillus oryzaecorticis sp. nov., a moderately halophilic bacterium isolated from rice husks.</title>
        <authorList>
            <person name="Zhu H.-S."/>
        </authorList>
    </citation>
    <scope>NUCLEOTIDE SEQUENCE [LARGE SCALE GENOMIC DNA]</scope>
    <source>
        <strain evidence="1 2">ZC255</strain>
    </source>
</reference>
<gene>
    <name evidence="1" type="ORF">AAEO50_06705</name>
</gene>
<accession>A0ABU9K900</accession>
<name>A0ABU9K900_9BACI</name>
<dbReference type="EMBL" id="JBBYAF010000009">
    <property type="protein sequence ID" value="MEL3971962.1"/>
    <property type="molecule type" value="Genomic_DNA"/>
</dbReference>
<sequence length="51" mass="6015">MEALENDIIQLEEAMGGGGMEHEELDKLYRRKRELSEELESTMEVWLKFAE</sequence>
<proteinExistence type="predicted"/>
<dbReference type="Proteomes" id="UP001389717">
    <property type="component" value="Unassembled WGS sequence"/>
</dbReference>